<protein>
    <submittedName>
        <fullName evidence="2">Uncharacterized protein</fullName>
    </submittedName>
</protein>
<keyword evidence="3" id="KW-1185">Reference proteome</keyword>
<dbReference type="EMBL" id="MU155157">
    <property type="protein sequence ID" value="KAF9483139.1"/>
    <property type="molecule type" value="Genomic_DNA"/>
</dbReference>
<feature type="compositionally biased region" description="Low complexity" evidence="1">
    <location>
        <begin position="110"/>
        <end position="122"/>
    </location>
</feature>
<feature type="compositionally biased region" description="Acidic residues" evidence="1">
    <location>
        <begin position="705"/>
        <end position="717"/>
    </location>
</feature>
<gene>
    <name evidence="2" type="ORF">BDN70DRAFT_929468</name>
</gene>
<name>A0A9P5Z8Q8_9AGAR</name>
<feature type="compositionally biased region" description="Polar residues" evidence="1">
    <location>
        <begin position="459"/>
        <end position="489"/>
    </location>
</feature>
<feature type="region of interest" description="Disordered" evidence="1">
    <location>
        <begin position="109"/>
        <end position="128"/>
    </location>
</feature>
<feature type="compositionally biased region" description="Low complexity" evidence="1">
    <location>
        <begin position="342"/>
        <end position="353"/>
    </location>
</feature>
<evidence type="ECO:0000313" key="3">
    <source>
        <dbReference type="Proteomes" id="UP000807469"/>
    </source>
</evidence>
<feature type="compositionally biased region" description="Polar residues" evidence="1">
    <location>
        <begin position="363"/>
        <end position="372"/>
    </location>
</feature>
<feature type="compositionally biased region" description="Basic and acidic residues" evidence="1">
    <location>
        <begin position="571"/>
        <end position="591"/>
    </location>
</feature>
<sequence length="856" mass="93641">MVLGLPLNPKTSRQEAALFLHSLRKAHRPDLDWDILGCNVISRRLEVGGNPVSRDPTRPLTGSRSSRRKFELLMSSHPPPPLPALGIPRKRPYHYDSFSPSSSTWAPHYSSLSSSSPRSSSPPRTPYFSAHTYGHAHIRSSPELGPDVTFRGVGEHSEDLSMFWAHRHPIYAPAKYPSYTPQPSRYLVDHGYPPSSDFDVPDLAEEMEQDLPELDSEPTSDSTPGQSSGVYSDSEEEEEEENSPEDEKDGFGYRFGYDSNRSTFFRTSAERGQWKTNPMPFRPVPPALLQTRRSAPTLSRVATPTVPLGTPPRTISEPAPSVTAKNTDFVAQKSDTPDRATEAVSSNSASSIPIIPPTEEEAQSSPILPSLTSDRESSLDIDYNGMPSSPLPSSSPPMSHASFSVSRLSRSISPISYDREGSMMRSSSPLSELPDDEDVLGDEQETDIIPDVPDDKDLTTTTTAEDSSNSSGSTPLPDATQQSFESTPTDEAITHDQNHVESPAPTPPLTIEGNPSNAYPNSSSSSCEDAVIAISSADPAPVSARGSPTLEDEIIDIVNGSPIKVTSSKGKAKEMAADSEKPAALKDEDGASRSSPDVGVVPTEKRKKDGDAEGHATKKRKATPVSDTGSSSLARKRTKAEDHENEDENMQVTEPAPAPARKQKKKKTEKESSVVPESAPSTSTTKRAAKPKRSKVRASSHYTDPEDDDRMELDTPLDPETRAQVCGLLIETMALSRASSLPISTLYKLVMQSQPALKTQRTEREWVRLFDRVLHAGETGSGGCGVFGKVESSGKDRADRPLEAQWFYVPEMDEDQERAALIRAMMPRPAKRSETKKYKQYYWRPVGKSTVWDPEE</sequence>
<accession>A0A9P5Z8Q8</accession>
<evidence type="ECO:0000256" key="1">
    <source>
        <dbReference type="SAM" id="MobiDB-lite"/>
    </source>
</evidence>
<feature type="compositionally biased region" description="Polar residues" evidence="1">
    <location>
        <begin position="293"/>
        <end position="302"/>
    </location>
</feature>
<feature type="compositionally biased region" description="Basic residues" evidence="1">
    <location>
        <begin position="687"/>
        <end position="698"/>
    </location>
</feature>
<feature type="compositionally biased region" description="Low complexity" evidence="1">
    <location>
        <begin position="396"/>
        <end position="416"/>
    </location>
</feature>
<organism evidence="2 3">
    <name type="scientific">Pholiota conissans</name>
    <dbReference type="NCBI Taxonomy" id="109636"/>
    <lineage>
        <taxon>Eukaryota</taxon>
        <taxon>Fungi</taxon>
        <taxon>Dikarya</taxon>
        <taxon>Basidiomycota</taxon>
        <taxon>Agaricomycotina</taxon>
        <taxon>Agaricomycetes</taxon>
        <taxon>Agaricomycetidae</taxon>
        <taxon>Agaricales</taxon>
        <taxon>Agaricineae</taxon>
        <taxon>Strophariaceae</taxon>
        <taxon>Pholiota</taxon>
    </lineage>
</organism>
<feature type="compositionally biased region" description="Polar residues" evidence="1">
    <location>
        <begin position="219"/>
        <end position="231"/>
    </location>
</feature>
<reference evidence="2" key="1">
    <citation type="submission" date="2020-11" db="EMBL/GenBank/DDBJ databases">
        <authorList>
            <consortium name="DOE Joint Genome Institute"/>
            <person name="Ahrendt S."/>
            <person name="Riley R."/>
            <person name="Andreopoulos W."/>
            <person name="Labutti K."/>
            <person name="Pangilinan J."/>
            <person name="Ruiz-Duenas F.J."/>
            <person name="Barrasa J.M."/>
            <person name="Sanchez-Garcia M."/>
            <person name="Camarero S."/>
            <person name="Miyauchi S."/>
            <person name="Serrano A."/>
            <person name="Linde D."/>
            <person name="Babiker R."/>
            <person name="Drula E."/>
            <person name="Ayuso-Fernandez I."/>
            <person name="Pacheco R."/>
            <person name="Padilla G."/>
            <person name="Ferreira P."/>
            <person name="Barriuso J."/>
            <person name="Kellner H."/>
            <person name="Castanera R."/>
            <person name="Alfaro M."/>
            <person name="Ramirez L."/>
            <person name="Pisabarro A.G."/>
            <person name="Kuo A."/>
            <person name="Tritt A."/>
            <person name="Lipzen A."/>
            <person name="He G."/>
            <person name="Yan M."/>
            <person name="Ng V."/>
            <person name="Cullen D."/>
            <person name="Martin F."/>
            <person name="Rosso M.-N."/>
            <person name="Henrissat B."/>
            <person name="Hibbett D."/>
            <person name="Martinez A.T."/>
            <person name="Grigoriev I.V."/>
        </authorList>
    </citation>
    <scope>NUCLEOTIDE SEQUENCE</scope>
    <source>
        <strain evidence="2">CIRM-BRFM 674</strain>
    </source>
</reference>
<dbReference type="AlphaFoldDB" id="A0A9P5Z8Q8"/>
<proteinExistence type="predicted"/>
<feature type="compositionally biased region" description="Basic and acidic residues" evidence="1">
    <location>
        <begin position="603"/>
        <end position="616"/>
    </location>
</feature>
<evidence type="ECO:0000313" key="2">
    <source>
        <dbReference type="EMBL" id="KAF9483139.1"/>
    </source>
</evidence>
<feature type="region of interest" description="Disordered" evidence="1">
    <location>
        <begin position="208"/>
        <end position="257"/>
    </location>
</feature>
<feature type="compositionally biased region" description="Acidic residues" evidence="1">
    <location>
        <begin position="233"/>
        <end position="248"/>
    </location>
</feature>
<dbReference type="Proteomes" id="UP000807469">
    <property type="component" value="Unassembled WGS sequence"/>
</dbReference>
<comment type="caution">
    <text evidence="2">The sequence shown here is derived from an EMBL/GenBank/DDBJ whole genome shotgun (WGS) entry which is preliminary data.</text>
</comment>
<feature type="region of interest" description="Disordered" evidence="1">
    <location>
        <begin position="563"/>
        <end position="718"/>
    </location>
</feature>
<feature type="region of interest" description="Disordered" evidence="1">
    <location>
        <begin position="293"/>
        <end position="532"/>
    </location>
</feature>
<feature type="compositionally biased region" description="Acidic residues" evidence="1">
    <location>
        <begin position="433"/>
        <end position="452"/>
    </location>
</feature>
<dbReference type="OrthoDB" id="5348546at2759"/>
<feature type="compositionally biased region" description="Acidic residues" evidence="1">
    <location>
        <begin position="208"/>
        <end position="218"/>
    </location>
</feature>